<dbReference type="PROSITE" id="PS51186">
    <property type="entry name" value="GNAT"/>
    <property type="match status" value="1"/>
</dbReference>
<evidence type="ECO:0000256" key="2">
    <source>
        <dbReference type="ARBA" id="ARBA00023315"/>
    </source>
</evidence>
<keyword evidence="4" id="KW-0689">Ribosomal protein</keyword>
<sequence>MEIAAYKSQWKQDFINLNLEWIEKYFKAEPQDIEMLNNVEELIRNGAAVFFALEQERPIAVCMIVPRKNHIWEICKLATAKEAQGKGAGWAVLEKCMNYAKDHGARKLLIVSNKILSAAMHLYAKAGFKEVPIDYMEYERVNIQLEKTLA</sequence>
<dbReference type="GO" id="GO:0005840">
    <property type="term" value="C:ribosome"/>
    <property type="evidence" value="ECO:0007669"/>
    <property type="project" value="UniProtKB-KW"/>
</dbReference>
<dbReference type="Proteomes" id="UP000543642">
    <property type="component" value="Unassembled WGS sequence"/>
</dbReference>
<keyword evidence="2" id="KW-0012">Acyltransferase</keyword>
<protein>
    <submittedName>
        <fullName evidence="4">Ribosomal protein S18 acetylase RimI-like enzyme</fullName>
    </submittedName>
</protein>
<evidence type="ECO:0000313" key="4">
    <source>
        <dbReference type="EMBL" id="MBB5264757.1"/>
    </source>
</evidence>
<evidence type="ECO:0000259" key="3">
    <source>
        <dbReference type="PROSITE" id="PS51186"/>
    </source>
</evidence>
<comment type="caution">
    <text evidence="4">The sequence shown here is derived from an EMBL/GenBank/DDBJ whole genome shotgun (WGS) entry which is preliminary data.</text>
</comment>
<keyword evidence="5" id="KW-1185">Reference proteome</keyword>
<feature type="domain" description="N-acetyltransferase" evidence="3">
    <location>
        <begin position="1"/>
        <end position="150"/>
    </location>
</feature>
<dbReference type="InterPro" id="IPR050680">
    <property type="entry name" value="YpeA/RimI_acetyltransf"/>
</dbReference>
<dbReference type="Gene3D" id="3.40.630.30">
    <property type="match status" value="1"/>
</dbReference>
<name>A0A7W8M5P1_9FIRM</name>
<accession>A0A7W8M5P1</accession>
<evidence type="ECO:0000313" key="5">
    <source>
        <dbReference type="Proteomes" id="UP000543642"/>
    </source>
</evidence>
<gene>
    <name evidence="4" type="ORF">HNP82_001885</name>
</gene>
<dbReference type="Pfam" id="PF00583">
    <property type="entry name" value="Acetyltransf_1"/>
    <property type="match status" value="1"/>
</dbReference>
<dbReference type="PANTHER" id="PTHR43420">
    <property type="entry name" value="ACETYLTRANSFERASE"/>
    <property type="match status" value="1"/>
</dbReference>
<dbReference type="EMBL" id="JACHFW010000006">
    <property type="protein sequence ID" value="MBB5264757.1"/>
    <property type="molecule type" value="Genomic_DNA"/>
</dbReference>
<evidence type="ECO:0000256" key="1">
    <source>
        <dbReference type="ARBA" id="ARBA00022679"/>
    </source>
</evidence>
<dbReference type="RefSeq" id="WP_183773663.1">
    <property type="nucleotide sequence ID" value="NZ_CAWVEG010000152.1"/>
</dbReference>
<dbReference type="AlphaFoldDB" id="A0A7W8M5P1"/>
<dbReference type="CDD" id="cd04301">
    <property type="entry name" value="NAT_SF"/>
    <property type="match status" value="1"/>
</dbReference>
<dbReference type="InterPro" id="IPR016181">
    <property type="entry name" value="Acyl_CoA_acyltransferase"/>
</dbReference>
<organism evidence="4 5">
    <name type="scientific">Catenibacillus scindens</name>
    <dbReference type="NCBI Taxonomy" id="673271"/>
    <lineage>
        <taxon>Bacteria</taxon>
        <taxon>Bacillati</taxon>
        <taxon>Bacillota</taxon>
        <taxon>Clostridia</taxon>
        <taxon>Lachnospirales</taxon>
        <taxon>Lachnospiraceae</taxon>
        <taxon>Catenibacillus</taxon>
    </lineage>
</organism>
<keyword evidence="4" id="KW-0687">Ribonucleoprotein</keyword>
<dbReference type="SUPFAM" id="SSF55729">
    <property type="entry name" value="Acyl-CoA N-acyltransferases (Nat)"/>
    <property type="match status" value="1"/>
</dbReference>
<keyword evidence="1" id="KW-0808">Transferase</keyword>
<dbReference type="InterPro" id="IPR000182">
    <property type="entry name" value="GNAT_dom"/>
</dbReference>
<reference evidence="4 5" key="1">
    <citation type="submission" date="2020-08" db="EMBL/GenBank/DDBJ databases">
        <title>Genomic Encyclopedia of Type Strains, Phase IV (KMG-IV): sequencing the most valuable type-strain genomes for metagenomic binning, comparative biology and taxonomic classification.</title>
        <authorList>
            <person name="Goeker M."/>
        </authorList>
    </citation>
    <scope>NUCLEOTIDE SEQUENCE [LARGE SCALE GENOMIC DNA]</scope>
    <source>
        <strain evidence="4 5">DSM 106146</strain>
    </source>
</reference>
<proteinExistence type="predicted"/>
<dbReference type="GO" id="GO:0016747">
    <property type="term" value="F:acyltransferase activity, transferring groups other than amino-acyl groups"/>
    <property type="evidence" value="ECO:0007669"/>
    <property type="project" value="InterPro"/>
</dbReference>